<dbReference type="OrthoDB" id="10334694at2759"/>
<accession>A0A8X6YUG5</accession>
<dbReference type="EMBL" id="BMAV01023599">
    <property type="protein sequence ID" value="GFY79496.1"/>
    <property type="molecule type" value="Genomic_DNA"/>
</dbReference>
<sequence length="85" mass="9769">MLRFALTFLFALFIQSVFAFPASMTANQMSDMSSLSTGHKNVESRIYAKADSLKGFYQTNQALDDEDFVNRIRNFMNMLHQATFQ</sequence>
<feature type="chain" id="PRO_5036503885" evidence="1">
    <location>
        <begin position="20"/>
        <end position="85"/>
    </location>
</feature>
<evidence type="ECO:0000256" key="1">
    <source>
        <dbReference type="SAM" id="SignalP"/>
    </source>
</evidence>
<gene>
    <name evidence="2" type="ORF">TNIN_155531</name>
</gene>
<proteinExistence type="predicted"/>
<reference evidence="2" key="1">
    <citation type="submission" date="2020-08" db="EMBL/GenBank/DDBJ databases">
        <title>Multicomponent nature underlies the extraordinary mechanical properties of spider dragline silk.</title>
        <authorList>
            <person name="Kono N."/>
            <person name="Nakamura H."/>
            <person name="Mori M."/>
            <person name="Yoshida Y."/>
            <person name="Ohtoshi R."/>
            <person name="Malay A.D."/>
            <person name="Moran D.A.P."/>
            <person name="Tomita M."/>
            <person name="Numata K."/>
            <person name="Arakawa K."/>
        </authorList>
    </citation>
    <scope>NUCLEOTIDE SEQUENCE</scope>
</reference>
<keyword evidence="1" id="KW-0732">Signal</keyword>
<organism evidence="2 3">
    <name type="scientific">Trichonephila inaurata madagascariensis</name>
    <dbReference type="NCBI Taxonomy" id="2747483"/>
    <lineage>
        <taxon>Eukaryota</taxon>
        <taxon>Metazoa</taxon>
        <taxon>Ecdysozoa</taxon>
        <taxon>Arthropoda</taxon>
        <taxon>Chelicerata</taxon>
        <taxon>Arachnida</taxon>
        <taxon>Araneae</taxon>
        <taxon>Araneomorphae</taxon>
        <taxon>Entelegynae</taxon>
        <taxon>Araneoidea</taxon>
        <taxon>Nephilidae</taxon>
        <taxon>Trichonephila</taxon>
        <taxon>Trichonephila inaurata</taxon>
    </lineage>
</organism>
<evidence type="ECO:0000313" key="2">
    <source>
        <dbReference type="EMBL" id="GFY79496.1"/>
    </source>
</evidence>
<keyword evidence="3" id="KW-1185">Reference proteome</keyword>
<evidence type="ECO:0000313" key="3">
    <source>
        <dbReference type="Proteomes" id="UP000886998"/>
    </source>
</evidence>
<dbReference type="Proteomes" id="UP000886998">
    <property type="component" value="Unassembled WGS sequence"/>
</dbReference>
<comment type="caution">
    <text evidence="2">The sequence shown here is derived from an EMBL/GenBank/DDBJ whole genome shotgun (WGS) entry which is preliminary data.</text>
</comment>
<feature type="signal peptide" evidence="1">
    <location>
        <begin position="1"/>
        <end position="19"/>
    </location>
</feature>
<name>A0A8X6YUG5_9ARAC</name>
<protein>
    <submittedName>
        <fullName evidence="2">Uncharacterized protein</fullName>
    </submittedName>
</protein>
<dbReference type="AlphaFoldDB" id="A0A8X6YUG5"/>